<dbReference type="RefSeq" id="WP_140193315.1">
    <property type="nucleotide sequence ID" value="NZ_CP065915.1"/>
</dbReference>
<dbReference type="InterPro" id="IPR036388">
    <property type="entry name" value="WH-like_DNA-bd_sf"/>
</dbReference>
<evidence type="ECO:0000313" key="3">
    <source>
        <dbReference type="Proteomes" id="UP000314011"/>
    </source>
</evidence>
<evidence type="ECO:0000313" key="2">
    <source>
        <dbReference type="EMBL" id="TNY32635.1"/>
    </source>
</evidence>
<dbReference type="GO" id="GO:0016787">
    <property type="term" value="F:hydrolase activity"/>
    <property type="evidence" value="ECO:0007669"/>
    <property type="project" value="UniProtKB-KW"/>
</dbReference>
<dbReference type="InterPro" id="IPR050662">
    <property type="entry name" value="Sec-metab_biosynth-thioest"/>
</dbReference>
<sequence>MTALPDPAESPAPGVVRVLAPNPGPFTYRGTNSYVVGDARLLVIDPGPDDDAHLDALLAVIAGRPVEAIVVTHAHADHSALAPRLTAGVDAPIFAFGGPEAGRSAVMQALAASGDLGGGEGVDRNFRPHRLLADGESVPAGDLPLTALHTPGHMGNHLCLLGDGLCFSGDLVMSWSSTLISPPDGDLTQFNDSCRRLLANAPALLLPGHGDPVDEPDARIRWLLDHRAGRSAQILDALAASPLTVPELAASLYSDQLPQVLPAAERVVLAHLVDLHTRDLVTAEPALAVTARFARRKA</sequence>
<name>A0A5C5GCV3_9RHOB</name>
<dbReference type="InterPro" id="IPR041516">
    <property type="entry name" value="LACTB2_WH"/>
</dbReference>
<dbReference type="Proteomes" id="UP000314011">
    <property type="component" value="Unassembled WGS sequence"/>
</dbReference>
<proteinExistence type="predicted"/>
<gene>
    <name evidence="2" type="ORF">FHY64_04965</name>
</gene>
<dbReference type="CDD" id="cd16278">
    <property type="entry name" value="metallo-hydrolase-like_MBL-fold"/>
    <property type="match status" value="1"/>
</dbReference>
<dbReference type="Pfam" id="PF00753">
    <property type="entry name" value="Lactamase_B"/>
    <property type="match status" value="1"/>
</dbReference>
<dbReference type="Pfam" id="PF17778">
    <property type="entry name" value="WHD_BLACT"/>
    <property type="match status" value="1"/>
</dbReference>
<dbReference type="PANTHER" id="PTHR23131">
    <property type="entry name" value="ENDORIBONUCLEASE LACTB2"/>
    <property type="match status" value="1"/>
</dbReference>
<keyword evidence="3" id="KW-1185">Reference proteome</keyword>
<dbReference type="AlphaFoldDB" id="A0A5C5GCV3"/>
<dbReference type="Gene3D" id="1.10.10.10">
    <property type="entry name" value="Winged helix-like DNA-binding domain superfamily/Winged helix DNA-binding domain"/>
    <property type="match status" value="1"/>
</dbReference>
<dbReference type="InterPro" id="IPR036866">
    <property type="entry name" value="RibonucZ/Hydroxyglut_hydro"/>
</dbReference>
<comment type="caution">
    <text evidence="2">The sequence shown here is derived from an EMBL/GenBank/DDBJ whole genome shotgun (WGS) entry which is preliminary data.</text>
</comment>
<dbReference type="PANTHER" id="PTHR23131:SF0">
    <property type="entry name" value="ENDORIBONUCLEASE LACTB2"/>
    <property type="match status" value="1"/>
</dbReference>
<reference evidence="2 3" key="1">
    <citation type="submission" date="2019-06" db="EMBL/GenBank/DDBJ databases">
        <title>Genome of new Rhodobacteraceae sp. SM1903.</title>
        <authorList>
            <person name="Ren X."/>
        </authorList>
    </citation>
    <scope>NUCLEOTIDE SEQUENCE [LARGE SCALE GENOMIC DNA]</scope>
    <source>
        <strain evidence="2 3">SM1903</strain>
    </source>
</reference>
<organism evidence="2 3">
    <name type="scientific">Pelagovum pacificum</name>
    <dbReference type="NCBI Taxonomy" id="2588711"/>
    <lineage>
        <taxon>Bacteria</taxon>
        <taxon>Pseudomonadati</taxon>
        <taxon>Pseudomonadota</taxon>
        <taxon>Alphaproteobacteria</taxon>
        <taxon>Rhodobacterales</taxon>
        <taxon>Paracoccaceae</taxon>
        <taxon>Pelagovum</taxon>
    </lineage>
</organism>
<dbReference type="SMART" id="SM00849">
    <property type="entry name" value="Lactamase_B"/>
    <property type="match status" value="1"/>
</dbReference>
<feature type="domain" description="Metallo-beta-lactamase" evidence="1">
    <location>
        <begin position="30"/>
        <end position="209"/>
    </location>
</feature>
<dbReference type="OrthoDB" id="9788263at2"/>
<accession>A0A5C5GCV3</accession>
<protein>
    <submittedName>
        <fullName evidence="2">MBL fold metallo-hydrolase</fullName>
    </submittedName>
</protein>
<dbReference type="InterPro" id="IPR001279">
    <property type="entry name" value="Metallo-B-lactamas"/>
</dbReference>
<evidence type="ECO:0000259" key="1">
    <source>
        <dbReference type="SMART" id="SM00849"/>
    </source>
</evidence>
<dbReference type="SUPFAM" id="SSF56281">
    <property type="entry name" value="Metallo-hydrolase/oxidoreductase"/>
    <property type="match status" value="1"/>
</dbReference>
<dbReference type="Gene3D" id="3.60.15.10">
    <property type="entry name" value="Ribonuclease Z/Hydroxyacylglutathione hydrolase-like"/>
    <property type="match status" value="1"/>
</dbReference>
<dbReference type="EMBL" id="VFFF01000001">
    <property type="protein sequence ID" value="TNY32635.1"/>
    <property type="molecule type" value="Genomic_DNA"/>
</dbReference>
<keyword evidence="2" id="KW-0378">Hydrolase</keyword>